<dbReference type="SUPFAM" id="SSF47336">
    <property type="entry name" value="ACP-like"/>
    <property type="match status" value="1"/>
</dbReference>
<dbReference type="Gene3D" id="1.10.1200.10">
    <property type="entry name" value="ACP-like"/>
    <property type="match status" value="1"/>
</dbReference>
<feature type="domain" description="Carrier" evidence="1">
    <location>
        <begin position="4"/>
        <end position="85"/>
    </location>
</feature>
<dbReference type="Pfam" id="PF00550">
    <property type="entry name" value="PP-binding"/>
    <property type="match status" value="1"/>
</dbReference>
<organism evidence="2">
    <name type="scientific">mine drainage metagenome</name>
    <dbReference type="NCBI Taxonomy" id="410659"/>
    <lineage>
        <taxon>unclassified sequences</taxon>
        <taxon>metagenomes</taxon>
        <taxon>ecological metagenomes</taxon>
    </lineage>
</organism>
<dbReference type="PROSITE" id="PS50075">
    <property type="entry name" value="CARRIER"/>
    <property type="match status" value="1"/>
</dbReference>
<protein>
    <submittedName>
        <fullName evidence="2">Acyl carrier protein</fullName>
    </submittedName>
</protein>
<reference evidence="2" key="1">
    <citation type="submission" date="2016-10" db="EMBL/GenBank/DDBJ databases">
        <title>Sequence of Gallionella enrichment culture.</title>
        <authorList>
            <person name="Poehlein A."/>
            <person name="Muehling M."/>
            <person name="Daniel R."/>
        </authorList>
    </citation>
    <scope>NUCLEOTIDE SEQUENCE</scope>
</reference>
<dbReference type="InterPro" id="IPR009081">
    <property type="entry name" value="PP-bd_ACP"/>
</dbReference>
<dbReference type="InterPro" id="IPR036736">
    <property type="entry name" value="ACP-like_sf"/>
</dbReference>
<dbReference type="AlphaFoldDB" id="A0A1J5S1Z5"/>
<gene>
    <name evidence="2" type="primary">acpP_13</name>
    <name evidence="2" type="ORF">GALL_157080</name>
</gene>
<sequence>MAASAEEKELAQLIVTSLNLEVAADDIEPDAPLYGEGLGLDSIDILELSLAISKTYGVQLKSDDADNSKIFSSLRNLNRHIQQHRAK</sequence>
<accession>A0A1J5S1Z5</accession>
<evidence type="ECO:0000259" key="1">
    <source>
        <dbReference type="PROSITE" id="PS50075"/>
    </source>
</evidence>
<proteinExistence type="predicted"/>
<dbReference type="NCBIfam" id="NF006617">
    <property type="entry name" value="PRK09184.1"/>
    <property type="match status" value="1"/>
</dbReference>
<evidence type="ECO:0000313" key="2">
    <source>
        <dbReference type="EMBL" id="OIR02090.1"/>
    </source>
</evidence>
<dbReference type="EMBL" id="MLJW01000077">
    <property type="protein sequence ID" value="OIR02090.1"/>
    <property type="molecule type" value="Genomic_DNA"/>
</dbReference>
<comment type="caution">
    <text evidence="2">The sequence shown here is derived from an EMBL/GenBank/DDBJ whole genome shotgun (WGS) entry which is preliminary data.</text>
</comment>
<name>A0A1J5S1Z5_9ZZZZ</name>